<dbReference type="InterPro" id="IPR016189">
    <property type="entry name" value="Transl_init_fac_IF2/IF5_N"/>
</dbReference>
<comment type="function">
    <text evidence="4">Component of the eIF2 complex that functions in the early steps of protein synthesis by forming a ternary complex with GTP and initiator tRNA. This complex binds to a 40S ribosomal subunit, followed by mRNA binding to form a 43S pre-initiation complex (43S PIC). Junction of the 60S ribosomal subunit to form the 80S initiation complex is preceded by hydrolysis of the GTP bound to eIF2 and release of an eIF2-GDP binary complex. In order for eIF2 to recycle and catalyze another round of initiation, the GDP bound to eIF2 must exchange with GTP by way of a reaction catalyzed by eIF2B.</text>
</comment>
<gene>
    <name evidence="9" type="ORF">MKW98_012085</name>
</gene>
<dbReference type="SUPFAM" id="SSF100966">
    <property type="entry name" value="Translation initiation factor 2 beta, aIF2beta, N-terminal domain"/>
    <property type="match status" value="1"/>
</dbReference>
<feature type="region of interest" description="Disordered" evidence="7">
    <location>
        <begin position="41"/>
        <end position="60"/>
    </location>
</feature>
<evidence type="ECO:0000256" key="3">
    <source>
        <dbReference type="ARBA" id="ARBA00022917"/>
    </source>
</evidence>
<reference evidence="9" key="1">
    <citation type="submission" date="2022-04" db="EMBL/GenBank/DDBJ databases">
        <title>A functionally conserved STORR gene fusion in Papaver species that diverged 16.8 million years ago.</title>
        <authorList>
            <person name="Catania T."/>
        </authorList>
    </citation>
    <scope>NUCLEOTIDE SEQUENCE</scope>
    <source>
        <strain evidence="9">S-188037</strain>
    </source>
</reference>
<keyword evidence="2" id="KW-0396">Initiation factor</keyword>
<evidence type="ECO:0000313" key="10">
    <source>
        <dbReference type="Proteomes" id="UP001202328"/>
    </source>
</evidence>
<dbReference type="Proteomes" id="UP001202328">
    <property type="component" value="Unassembled WGS sequence"/>
</dbReference>
<comment type="caution">
    <text evidence="9">The sequence shown here is derived from an EMBL/GenBank/DDBJ whole genome shotgun (WGS) entry which is preliminary data.</text>
</comment>
<dbReference type="PANTHER" id="PTHR23001">
    <property type="entry name" value="EUKARYOTIC TRANSLATION INITIATION FACTOR"/>
    <property type="match status" value="1"/>
</dbReference>
<evidence type="ECO:0000259" key="8">
    <source>
        <dbReference type="SMART" id="SM00653"/>
    </source>
</evidence>
<dbReference type="GO" id="GO:0005850">
    <property type="term" value="C:eukaryotic translation initiation factor 2 complex"/>
    <property type="evidence" value="ECO:0007669"/>
    <property type="project" value="TreeGrafter"/>
</dbReference>
<evidence type="ECO:0000256" key="4">
    <source>
        <dbReference type="ARBA" id="ARBA00054872"/>
    </source>
</evidence>
<dbReference type="InterPro" id="IPR045196">
    <property type="entry name" value="IF2/IF5"/>
</dbReference>
<evidence type="ECO:0000256" key="2">
    <source>
        <dbReference type="ARBA" id="ARBA00022540"/>
    </source>
</evidence>
<dbReference type="SUPFAM" id="SSF75689">
    <property type="entry name" value="Zinc-binding domain of translation initiation factor 2 beta"/>
    <property type="match status" value="1"/>
</dbReference>
<organism evidence="9 10">
    <name type="scientific">Papaver atlanticum</name>
    <dbReference type="NCBI Taxonomy" id="357466"/>
    <lineage>
        <taxon>Eukaryota</taxon>
        <taxon>Viridiplantae</taxon>
        <taxon>Streptophyta</taxon>
        <taxon>Embryophyta</taxon>
        <taxon>Tracheophyta</taxon>
        <taxon>Spermatophyta</taxon>
        <taxon>Magnoliopsida</taxon>
        <taxon>Ranunculales</taxon>
        <taxon>Papaveraceae</taxon>
        <taxon>Papaveroideae</taxon>
        <taxon>Papaver</taxon>
    </lineage>
</organism>
<dbReference type="GO" id="GO:0003743">
    <property type="term" value="F:translation initiation factor activity"/>
    <property type="evidence" value="ECO:0007669"/>
    <property type="project" value="UniProtKB-KW"/>
</dbReference>
<proteinExistence type="inferred from homology"/>
<dbReference type="InterPro" id="IPR002735">
    <property type="entry name" value="Transl_init_fac_IF2/IF5_dom"/>
</dbReference>
<dbReference type="Pfam" id="PF01873">
    <property type="entry name" value="eIF-5_eIF-2B"/>
    <property type="match status" value="1"/>
</dbReference>
<dbReference type="Gene3D" id="3.30.30.170">
    <property type="match status" value="1"/>
</dbReference>
<dbReference type="EMBL" id="JAJJMB010001367">
    <property type="protein sequence ID" value="KAI3957210.1"/>
    <property type="molecule type" value="Genomic_DNA"/>
</dbReference>
<dbReference type="PANTHER" id="PTHR23001:SF3">
    <property type="entry name" value="EUKARYOTIC TRANSLATION INITIATION FACTOR 2 SUBUNIT 2"/>
    <property type="match status" value="1"/>
</dbReference>
<dbReference type="GO" id="GO:0001731">
    <property type="term" value="P:formation of translation preinitiation complex"/>
    <property type="evidence" value="ECO:0007669"/>
    <property type="project" value="TreeGrafter"/>
</dbReference>
<evidence type="ECO:0000313" key="9">
    <source>
        <dbReference type="EMBL" id="KAI3957210.1"/>
    </source>
</evidence>
<dbReference type="FunFam" id="3.30.30.170:FF:000001">
    <property type="entry name" value="Eukaryotic translation initiation factor 2 subunit"/>
    <property type="match status" value="1"/>
</dbReference>
<dbReference type="SMART" id="SM00653">
    <property type="entry name" value="eIF2B_5"/>
    <property type="match status" value="1"/>
</dbReference>
<dbReference type="InterPro" id="IPR016190">
    <property type="entry name" value="Transl_init_fac_IF2/IF5_Zn-bd"/>
</dbReference>
<keyword evidence="3" id="KW-0648">Protein biosynthesis</keyword>
<dbReference type="GO" id="GO:0003729">
    <property type="term" value="F:mRNA binding"/>
    <property type="evidence" value="ECO:0007669"/>
    <property type="project" value="TreeGrafter"/>
</dbReference>
<keyword evidence="10" id="KW-1185">Reference proteome</keyword>
<name>A0AAD4THN2_9MAGN</name>
<evidence type="ECO:0000256" key="5">
    <source>
        <dbReference type="ARBA" id="ARBA00063900"/>
    </source>
</evidence>
<evidence type="ECO:0000256" key="7">
    <source>
        <dbReference type="SAM" id="MobiDB-lite"/>
    </source>
</evidence>
<evidence type="ECO:0000256" key="6">
    <source>
        <dbReference type="ARBA" id="ARBA00073542"/>
    </source>
</evidence>
<dbReference type="GO" id="GO:0031369">
    <property type="term" value="F:translation initiation factor binding"/>
    <property type="evidence" value="ECO:0007669"/>
    <property type="project" value="TreeGrafter"/>
</dbReference>
<protein>
    <recommendedName>
        <fullName evidence="6">Eukaryotic translation initiation factor 2 subunit beta</fullName>
    </recommendedName>
</protein>
<dbReference type="AlphaFoldDB" id="A0AAD4THN2"/>
<sequence length="225" mass="25984">MKISHGQAIGVEETEDYSAADNIEIPLPSFAGLKKKNTPADFLNEQENATENSKEKENETTIGCVLKNPEQETTISRVLKNPELAGRDRRSRTYMMNPQFIRGITQTILVNFMDVCESVHRQPEHVMDFIFREIGATGFLDGQQRLVIRRREIRFNNDDIKATLRNYENRYVRCLCKNLDTILSKQDSLFFLTCDQCGSVRSVPPYKPRFVADRGPFGIMRMIRR</sequence>
<comment type="subunit">
    <text evidence="5">Eukaryotic translation initiation factor 2 eIF2 is a heterotrimeric complex composed of an alpha, a beta and a gamma subunit.</text>
</comment>
<feature type="domain" description="Translation initiation factor IF2/IF5" evidence="8">
    <location>
        <begin position="90"/>
        <end position="200"/>
    </location>
</feature>
<evidence type="ECO:0000256" key="1">
    <source>
        <dbReference type="ARBA" id="ARBA00010397"/>
    </source>
</evidence>
<comment type="similarity">
    <text evidence="1">Belongs to the eIF-2-beta/eIF-5 family.</text>
</comment>
<accession>A0AAD4THN2</accession>